<keyword evidence="9 15" id="KW-0540">Nuclease</keyword>
<dbReference type="STRING" id="1033810.HLPCO_000088"/>
<evidence type="ECO:0000256" key="6">
    <source>
        <dbReference type="ARBA" id="ARBA00022552"/>
    </source>
</evidence>
<feature type="binding site" evidence="15">
    <location>
        <position position="125"/>
    </location>
    <ligand>
        <name>Mg(2+)</name>
        <dbReference type="ChEBI" id="CHEBI:18420"/>
    </ligand>
</feature>
<evidence type="ECO:0000256" key="13">
    <source>
        <dbReference type="ARBA" id="ARBA00022842"/>
    </source>
</evidence>
<dbReference type="SMART" id="SM00358">
    <property type="entry name" value="DSRM"/>
    <property type="match status" value="1"/>
</dbReference>
<feature type="binding site" evidence="15">
    <location>
        <position position="128"/>
    </location>
    <ligand>
        <name>Mg(2+)</name>
        <dbReference type="ChEBI" id="CHEBI:18420"/>
    </ligand>
</feature>
<evidence type="ECO:0000259" key="16">
    <source>
        <dbReference type="PROSITE" id="PS50137"/>
    </source>
</evidence>
<feature type="domain" description="RNase III" evidence="17">
    <location>
        <begin position="10"/>
        <end position="139"/>
    </location>
</feature>
<dbReference type="GO" id="GO:0042802">
    <property type="term" value="F:identical protein binding"/>
    <property type="evidence" value="ECO:0007669"/>
    <property type="project" value="UniProtKB-ARBA"/>
</dbReference>
<comment type="catalytic activity">
    <reaction evidence="1 15">
        <text>Endonucleolytic cleavage to 5'-phosphomonoester.</text>
        <dbReference type="EC" id="3.1.26.3"/>
    </reaction>
</comment>
<dbReference type="InterPro" id="IPR011907">
    <property type="entry name" value="RNase_III"/>
</dbReference>
<dbReference type="Proteomes" id="UP000005707">
    <property type="component" value="Unassembled WGS sequence"/>
</dbReference>
<comment type="subunit">
    <text evidence="4 15">Homodimer.</text>
</comment>
<dbReference type="PROSITE" id="PS50137">
    <property type="entry name" value="DS_RBD"/>
    <property type="match status" value="1"/>
</dbReference>
<dbReference type="FunFam" id="3.30.160.20:FF:000003">
    <property type="entry name" value="Ribonuclease 3"/>
    <property type="match status" value="1"/>
</dbReference>
<sequence length="239" mass="26873">MTKGIDDKRINVFCKQHELEFKDRSLLIRALTHSSYVNEHRTEDLKDNERLEFLGDAVLELAMSRYLFLNLPDVNEGVMTKRRAQYVCEPSLELYANKINLGKLIRLGKGEEHTGGRKRPAILADAFEALLGAIYLDLGFDQVYDFLGKVAFPAIKAGTLSHVMDYKSKLQELVQTDSARSVTYLIVDEIGPAHNKTFVAEVSMDEIKMGVGEGHSKKEAEQNAAKIALEKMASEQSHK</sequence>
<dbReference type="EC" id="3.1.26.3" evidence="15"/>
<feature type="active site" evidence="15">
    <location>
        <position position="128"/>
    </location>
</feature>
<evidence type="ECO:0000256" key="4">
    <source>
        <dbReference type="ARBA" id="ARBA00011738"/>
    </source>
</evidence>
<dbReference type="SUPFAM" id="SSF69065">
    <property type="entry name" value="RNase III domain-like"/>
    <property type="match status" value="1"/>
</dbReference>
<gene>
    <name evidence="15 18" type="primary">rnc</name>
    <name evidence="18" type="ORF">HLPCO_000088</name>
</gene>
<dbReference type="GO" id="GO:0010468">
    <property type="term" value="P:regulation of gene expression"/>
    <property type="evidence" value="ECO:0007669"/>
    <property type="project" value="TreeGrafter"/>
</dbReference>
<comment type="caution">
    <text evidence="18">The sequence shown here is derived from an EMBL/GenBank/DDBJ whole genome shotgun (WGS) entry which is preliminary data.</text>
</comment>
<dbReference type="InterPro" id="IPR000999">
    <property type="entry name" value="RNase_III_dom"/>
</dbReference>
<dbReference type="PANTHER" id="PTHR11207:SF0">
    <property type="entry name" value="RIBONUCLEASE 3"/>
    <property type="match status" value="1"/>
</dbReference>
<dbReference type="AlphaFoldDB" id="U2DYW9"/>
<keyword evidence="5 15" id="KW-0963">Cytoplasm</keyword>
<evidence type="ECO:0000256" key="10">
    <source>
        <dbReference type="ARBA" id="ARBA00022723"/>
    </source>
</evidence>
<keyword evidence="7 15" id="KW-0507">mRNA processing</keyword>
<dbReference type="FunFam" id="1.10.1520.10:FF:000001">
    <property type="entry name" value="Ribonuclease 3"/>
    <property type="match status" value="1"/>
</dbReference>
<dbReference type="CDD" id="cd10845">
    <property type="entry name" value="DSRM_RNAse_III_family"/>
    <property type="match status" value="1"/>
</dbReference>
<evidence type="ECO:0000256" key="14">
    <source>
        <dbReference type="ARBA" id="ARBA00022884"/>
    </source>
</evidence>
<dbReference type="FunCoup" id="U2DYW9">
    <property type="interactions" value="322"/>
</dbReference>
<dbReference type="PANTHER" id="PTHR11207">
    <property type="entry name" value="RIBONUCLEASE III"/>
    <property type="match status" value="1"/>
</dbReference>
<keyword evidence="13 15" id="KW-0460">Magnesium</keyword>
<organism evidence="18 19">
    <name type="scientific">Haloplasma contractile SSD-17B</name>
    <dbReference type="NCBI Taxonomy" id="1033810"/>
    <lineage>
        <taxon>Bacteria</taxon>
        <taxon>Bacillati</taxon>
        <taxon>Mycoplasmatota</taxon>
        <taxon>Mollicutes</taxon>
        <taxon>Haloplasmatales</taxon>
        <taxon>Haloplasmataceae</taxon>
        <taxon>Haloplasma</taxon>
    </lineage>
</organism>
<comment type="similarity">
    <text evidence="3">Belongs to the ribonuclease III family.</text>
</comment>
<keyword evidence="6 15" id="KW-0698">rRNA processing</keyword>
<dbReference type="GO" id="GO:0003725">
    <property type="term" value="F:double-stranded RNA binding"/>
    <property type="evidence" value="ECO:0007669"/>
    <property type="project" value="TreeGrafter"/>
</dbReference>
<name>U2DYW9_9MOLU</name>
<feature type="binding site" evidence="15">
    <location>
        <position position="52"/>
    </location>
    <ligand>
        <name>Mg(2+)</name>
        <dbReference type="ChEBI" id="CHEBI:18420"/>
    </ligand>
</feature>
<dbReference type="Gene3D" id="3.30.160.20">
    <property type="match status" value="1"/>
</dbReference>
<evidence type="ECO:0000256" key="3">
    <source>
        <dbReference type="ARBA" id="ARBA00010183"/>
    </source>
</evidence>
<dbReference type="GO" id="GO:0019843">
    <property type="term" value="F:rRNA binding"/>
    <property type="evidence" value="ECO:0007669"/>
    <property type="project" value="UniProtKB-KW"/>
</dbReference>
<dbReference type="Gene3D" id="1.10.1520.10">
    <property type="entry name" value="Ribonuclease III domain"/>
    <property type="match status" value="1"/>
</dbReference>
<dbReference type="NCBIfam" id="TIGR02191">
    <property type="entry name" value="RNaseIII"/>
    <property type="match status" value="1"/>
</dbReference>
<dbReference type="SMART" id="SM00535">
    <property type="entry name" value="RIBOc"/>
    <property type="match status" value="1"/>
</dbReference>
<comment type="function">
    <text evidence="15">Digests double-stranded RNA. Involved in the processing of primary rRNA transcript to yield the immediate precursors to the large and small rRNAs (23S and 16S). Processes some mRNAs, and tRNAs when they are encoded in the rRNA operon. Processes pre-crRNA and tracrRNA of type II CRISPR loci if present in the organism.</text>
</comment>
<evidence type="ECO:0000256" key="11">
    <source>
        <dbReference type="ARBA" id="ARBA00022759"/>
    </source>
</evidence>
<dbReference type="GO" id="GO:0005737">
    <property type="term" value="C:cytoplasm"/>
    <property type="evidence" value="ECO:0007669"/>
    <property type="project" value="UniProtKB-SubCell"/>
</dbReference>
<evidence type="ECO:0000256" key="5">
    <source>
        <dbReference type="ARBA" id="ARBA00022490"/>
    </source>
</evidence>
<dbReference type="PROSITE" id="PS50142">
    <property type="entry name" value="RNASE_3_2"/>
    <property type="match status" value="1"/>
</dbReference>
<evidence type="ECO:0000256" key="9">
    <source>
        <dbReference type="ARBA" id="ARBA00022722"/>
    </source>
</evidence>
<reference evidence="18 19" key="1">
    <citation type="journal article" date="2011" name="J. Bacteriol.">
        <title>Genome sequence of Haloplasma contractile, an unusual contractile bacterium from a deep-sea anoxic brine lake.</title>
        <authorList>
            <person name="Antunes A."/>
            <person name="Alam I."/>
            <person name="El Dorry H."/>
            <person name="Siam R."/>
            <person name="Robertson A."/>
            <person name="Bajic V.B."/>
            <person name="Stingl U."/>
        </authorList>
    </citation>
    <scope>NUCLEOTIDE SEQUENCE [LARGE SCALE GENOMIC DNA]</scope>
    <source>
        <strain evidence="18 19">SSD-17B</strain>
    </source>
</reference>
<dbReference type="eggNOG" id="COG0571">
    <property type="taxonomic scope" value="Bacteria"/>
</dbReference>
<dbReference type="EMBL" id="AFNU02000001">
    <property type="protein sequence ID" value="ERJ13437.1"/>
    <property type="molecule type" value="Genomic_DNA"/>
</dbReference>
<dbReference type="InterPro" id="IPR036389">
    <property type="entry name" value="RNase_III_sf"/>
</dbReference>
<evidence type="ECO:0000256" key="15">
    <source>
        <dbReference type="HAMAP-Rule" id="MF_00104"/>
    </source>
</evidence>
<protein>
    <recommendedName>
        <fullName evidence="15">Ribonuclease 3</fullName>
        <ecNumber evidence="15">3.1.26.3</ecNumber>
    </recommendedName>
    <alternativeName>
        <fullName evidence="15">Ribonuclease III</fullName>
        <shortName evidence="15">RNase III</shortName>
    </alternativeName>
</protein>
<dbReference type="GO" id="GO:0006364">
    <property type="term" value="P:rRNA processing"/>
    <property type="evidence" value="ECO:0007669"/>
    <property type="project" value="UniProtKB-UniRule"/>
</dbReference>
<dbReference type="CDD" id="cd00593">
    <property type="entry name" value="RIBOc"/>
    <property type="match status" value="1"/>
</dbReference>
<evidence type="ECO:0000256" key="8">
    <source>
        <dbReference type="ARBA" id="ARBA00022694"/>
    </source>
</evidence>
<keyword evidence="8 15" id="KW-0819">tRNA processing</keyword>
<evidence type="ECO:0000256" key="7">
    <source>
        <dbReference type="ARBA" id="ARBA00022664"/>
    </source>
</evidence>
<keyword evidence="11 15" id="KW-0255">Endonuclease</keyword>
<dbReference type="HAMAP" id="MF_00104">
    <property type="entry name" value="RNase_III"/>
    <property type="match status" value="1"/>
</dbReference>
<dbReference type="GO" id="GO:0004525">
    <property type="term" value="F:ribonuclease III activity"/>
    <property type="evidence" value="ECO:0007669"/>
    <property type="project" value="UniProtKB-UniRule"/>
</dbReference>
<evidence type="ECO:0000313" key="19">
    <source>
        <dbReference type="Proteomes" id="UP000005707"/>
    </source>
</evidence>
<reference evidence="18 19" key="2">
    <citation type="journal article" date="2013" name="PLoS ONE">
        <title>INDIGO - INtegrated Data Warehouse of MIcrobial GenOmes with Examples from the Red Sea Extremophiles.</title>
        <authorList>
            <person name="Alam I."/>
            <person name="Antunes A."/>
            <person name="Kamau A.A."/>
            <person name="Ba Alawi W."/>
            <person name="Kalkatawi M."/>
            <person name="Stingl U."/>
            <person name="Bajic V.B."/>
        </authorList>
    </citation>
    <scope>NUCLEOTIDE SEQUENCE [LARGE SCALE GENOMIC DNA]</scope>
    <source>
        <strain evidence="18 19">SSD-17B</strain>
    </source>
</reference>
<keyword evidence="14 15" id="KW-0694">RNA-binding</keyword>
<dbReference type="InParanoid" id="U2DYW9"/>
<accession>U2DYW9</accession>
<comment type="cofactor">
    <cofactor evidence="15">
        <name>Mg(2+)</name>
        <dbReference type="ChEBI" id="CHEBI:18420"/>
    </cofactor>
</comment>
<feature type="active site" evidence="15">
    <location>
        <position position="56"/>
    </location>
</feature>
<dbReference type="GO" id="GO:0006397">
    <property type="term" value="P:mRNA processing"/>
    <property type="evidence" value="ECO:0007669"/>
    <property type="project" value="UniProtKB-UniRule"/>
</dbReference>
<dbReference type="GO" id="GO:0046872">
    <property type="term" value="F:metal ion binding"/>
    <property type="evidence" value="ECO:0007669"/>
    <property type="project" value="UniProtKB-KW"/>
</dbReference>
<dbReference type="GO" id="GO:0008033">
    <property type="term" value="P:tRNA processing"/>
    <property type="evidence" value="ECO:0007669"/>
    <property type="project" value="UniProtKB-KW"/>
</dbReference>
<feature type="domain" description="DRBM" evidence="16">
    <location>
        <begin position="165"/>
        <end position="234"/>
    </location>
</feature>
<dbReference type="Pfam" id="PF00035">
    <property type="entry name" value="dsrm"/>
    <property type="match status" value="1"/>
</dbReference>
<keyword evidence="10 15" id="KW-0479">Metal-binding</keyword>
<dbReference type="Pfam" id="PF14622">
    <property type="entry name" value="Ribonucleas_3_3"/>
    <property type="match status" value="1"/>
</dbReference>
<keyword evidence="15" id="KW-0699">rRNA-binding</keyword>
<keyword evidence="19" id="KW-1185">Reference proteome</keyword>
<evidence type="ECO:0000256" key="2">
    <source>
        <dbReference type="ARBA" id="ARBA00004496"/>
    </source>
</evidence>
<dbReference type="SUPFAM" id="SSF54768">
    <property type="entry name" value="dsRNA-binding domain-like"/>
    <property type="match status" value="1"/>
</dbReference>
<proteinExistence type="inferred from homology"/>
<evidence type="ECO:0000313" key="18">
    <source>
        <dbReference type="EMBL" id="ERJ13437.1"/>
    </source>
</evidence>
<evidence type="ECO:0000259" key="17">
    <source>
        <dbReference type="PROSITE" id="PS50142"/>
    </source>
</evidence>
<comment type="subcellular location">
    <subcellularLocation>
        <location evidence="2 15">Cytoplasm</location>
    </subcellularLocation>
</comment>
<keyword evidence="12 15" id="KW-0378">Hydrolase</keyword>
<evidence type="ECO:0000256" key="1">
    <source>
        <dbReference type="ARBA" id="ARBA00000109"/>
    </source>
</evidence>
<evidence type="ECO:0000256" key="12">
    <source>
        <dbReference type="ARBA" id="ARBA00022801"/>
    </source>
</evidence>
<dbReference type="InterPro" id="IPR014720">
    <property type="entry name" value="dsRBD_dom"/>
</dbReference>
<dbReference type="PROSITE" id="PS00517">
    <property type="entry name" value="RNASE_3_1"/>
    <property type="match status" value="1"/>
</dbReference>